<feature type="coiled-coil region" evidence="1">
    <location>
        <begin position="382"/>
        <end position="409"/>
    </location>
</feature>
<dbReference type="InterPro" id="IPR005094">
    <property type="entry name" value="Endonuclease_MobA/VirD2"/>
</dbReference>
<dbReference type="Pfam" id="PF03432">
    <property type="entry name" value="Relaxase"/>
    <property type="match status" value="1"/>
</dbReference>
<organism evidence="4 5">
    <name type="scientific">Holdemanella hominis</name>
    <dbReference type="NCBI Taxonomy" id="2764327"/>
    <lineage>
        <taxon>Bacteria</taxon>
        <taxon>Bacillati</taxon>
        <taxon>Bacillota</taxon>
        <taxon>Erysipelotrichia</taxon>
        <taxon>Erysipelotrichales</taxon>
        <taxon>Erysipelotrichaceae</taxon>
        <taxon>Holdemanella</taxon>
    </lineage>
</organism>
<evidence type="ECO:0000259" key="3">
    <source>
        <dbReference type="Pfam" id="PF03432"/>
    </source>
</evidence>
<comment type="caution">
    <text evidence="4">The sequence shown here is derived from an EMBL/GenBank/DDBJ whole genome shotgun (WGS) entry which is preliminary data.</text>
</comment>
<evidence type="ECO:0000256" key="1">
    <source>
        <dbReference type="SAM" id="Coils"/>
    </source>
</evidence>
<evidence type="ECO:0000313" key="4">
    <source>
        <dbReference type="EMBL" id="MBC6012250.1"/>
    </source>
</evidence>
<feature type="domain" description="MobA/VirD2-like nuclease" evidence="3">
    <location>
        <begin position="58"/>
        <end position="183"/>
    </location>
</feature>
<name>A0ABR7KHP2_9FIRM</name>
<reference evidence="4 5" key="1">
    <citation type="submission" date="2020-08" db="EMBL/GenBank/DDBJ databases">
        <authorList>
            <person name="Liu C."/>
            <person name="Sun Q."/>
        </authorList>
    </citation>
    <scope>NUCLEOTIDE SEQUENCE [LARGE SCALE GENOMIC DNA]</scope>
    <source>
        <strain evidence="4 5">L34</strain>
    </source>
</reference>
<dbReference type="EMBL" id="JACRWH010000017">
    <property type="protein sequence ID" value="MBC6012250.1"/>
    <property type="molecule type" value="Genomic_DNA"/>
</dbReference>
<dbReference type="RefSeq" id="WP_186998974.1">
    <property type="nucleotide sequence ID" value="NZ_JACRWH010000017.1"/>
</dbReference>
<proteinExistence type="predicted"/>
<keyword evidence="1" id="KW-0175">Coiled coil</keyword>
<feature type="region of interest" description="Disordered" evidence="2">
    <location>
        <begin position="696"/>
        <end position="717"/>
    </location>
</feature>
<dbReference type="Proteomes" id="UP000649075">
    <property type="component" value="Unassembled WGS sequence"/>
</dbReference>
<protein>
    <submittedName>
        <fullName evidence="4">Relaxase/mobilization nuclease domain-containing protein</fullName>
    </submittedName>
</protein>
<evidence type="ECO:0000256" key="2">
    <source>
        <dbReference type="SAM" id="MobiDB-lite"/>
    </source>
</evidence>
<gene>
    <name evidence="4" type="ORF">H8911_05755</name>
</gene>
<evidence type="ECO:0000313" key="5">
    <source>
        <dbReference type="Proteomes" id="UP000649075"/>
    </source>
</evidence>
<sequence length="717" mass="85232">MPITKRWAITKSLKEATKYVSAKHKCAVVEDDLQKAIKYTVNETKTKNINNEDVDVTVKTLNNRLVSGINCNPNFVTEEMEHIQSAFGNEKDKIIAYHQVQSFYYNDPVDALEVHEMGIELAKRMYPNYQVLVTTHQDKAHLHNHFIINATSLSGKKLRSDFYGDEGLMKLREVSDTIAKEHGCKIIDDAKLIGHFEKENTIPTYLINLNAKYRWREVLKNEIDEYKKIVSSTNELLELLSHNGYEVKKGKHISVRPVGARKYFRLDTLGEGYTQKELMYFFARQSRHYWEDEELRRFQLKKMEEEYGRFIANRMMDYVASLSSSQKMLSQYRREDRYDKSRYPQYSFASLKTINELEKMYNQIDLYDKYNIHSFESLILTTRSLNTKIEKMESDLKENEKDFVRKTKQVELYDMYLKYYNHYCVYQEELQWHKIPTEKIPSEVRMFLKIKETLGNLGIDEVRNAMLEFQKEKIKYQHEVAELSYLKYEKVLLDDAKEMKLKESEDLIPSIQITKNMIDFEKSTDTEYFVKIPYTDKYTYILKDAIIWNKYDKGQVYLVNDMDVDLLNEDGDVVECVSGNNLQRISEGRKQDITEMYKRVRTIEKNNGFVFTVDIKMFDSVRPNENGVYHVRVPYTKDYIDVPIDHMFWVKENKTAQVFFEDGEEIQYYPNEKSYYNKNTQNGEVKNTGYLKQHFEEKKNDYEKKQKAAKEHDDPFL</sequence>
<keyword evidence="5" id="KW-1185">Reference proteome</keyword>
<accession>A0ABR7KHP2</accession>